<reference evidence="11 12" key="2">
    <citation type="submission" date="2020-03" db="EMBL/GenBank/DDBJ databases">
        <title>Bacillus aquiflavi sp. nov., isolated from yellow water of strong flavor Chinese baijiu in Yibin region of China.</title>
        <authorList>
            <person name="Xie J."/>
        </authorList>
    </citation>
    <scope>NUCLEOTIDE SEQUENCE [LARGE SCALE GENOMIC DNA]</scope>
    <source>
        <strain evidence="11 12">Gsoil 114</strain>
    </source>
</reference>
<keyword evidence="5" id="KW-0571">Peptide transport</keyword>
<feature type="domain" description="Solute-binding protein family 5" evidence="10">
    <location>
        <begin position="87"/>
        <end position="470"/>
    </location>
</feature>
<comment type="subcellular location">
    <subcellularLocation>
        <location evidence="1">Cell membrane</location>
        <topology evidence="1">Lipid-anchor</topology>
    </subcellularLocation>
</comment>
<evidence type="ECO:0000256" key="7">
    <source>
        <dbReference type="ARBA" id="ARBA00023288"/>
    </source>
</evidence>
<comment type="caution">
    <text evidence="11">The sequence shown here is derived from an EMBL/GenBank/DDBJ whole genome shotgun (WGS) entry which is preliminary data.</text>
</comment>
<dbReference type="FunFam" id="3.90.76.10:FF:000001">
    <property type="entry name" value="Oligopeptide ABC transporter substrate-binding protein"/>
    <property type="match status" value="1"/>
</dbReference>
<feature type="region of interest" description="Disordered" evidence="8">
    <location>
        <begin position="28"/>
        <end position="47"/>
    </location>
</feature>
<dbReference type="GO" id="GO:0015833">
    <property type="term" value="P:peptide transport"/>
    <property type="evidence" value="ECO:0007669"/>
    <property type="project" value="UniProtKB-KW"/>
</dbReference>
<dbReference type="Gene3D" id="3.90.76.10">
    <property type="entry name" value="Dipeptide-binding Protein, Domain 1"/>
    <property type="match status" value="1"/>
</dbReference>
<proteinExistence type="inferred from homology"/>
<dbReference type="AlphaFoldDB" id="A0A6M0P2R4"/>
<dbReference type="Pfam" id="PF00496">
    <property type="entry name" value="SBP_bac_5"/>
    <property type="match status" value="1"/>
</dbReference>
<evidence type="ECO:0000256" key="6">
    <source>
        <dbReference type="ARBA" id="ARBA00023139"/>
    </source>
</evidence>
<dbReference type="InterPro" id="IPR000914">
    <property type="entry name" value="SBP_5_dom"/>
</dbReference>
<dbReference type="InterPro" id="IPR039424">
    <property type="entry name" value="SBP_5"/>
</dbReference>
<organism evidence="11 12">
    <name type="scientific">Heyndrickxia ginsengihumi</name>
    <dbReference type="NCBI Taxonomy" id="363870"/>
    <lineage>
        <taxon>Bacteria</taxon>
        <taxon>Bacillati</taxon>
        <taxon>Bacillota</taxon>
        <taxon>Bacilli</taxon>
        <taxon>Bacillales</taxon>
        <taxon>Bacillaceae</taxon>
        <taxon>Heyndrickxia</taxon>
    </lineage>
</organism>
<dbReference type="Gene3D" id="3.40.190.10">
    <property type="entry name" value="Periplasmic binding protein-like II"/>
    <property type="match status" value="1"/>
</dbReference>
<dbReference type="GO" id="GO:1904680">
    <property type="term" value="F:peptide transmembrane transporter activity"/>
    <property type="evidence" value="ECO:0007669"/>
    <property type="project" value="TreeGrafter"/>
</dbReference>
<evidence type="ECO:0000256" key="5">
    <source>
        <dbReference type="ARBA" id="ARBA00022856"/>
    </source>
</evidence>
<dbReference type="PIRSF" id="PIRSF002741">
    <property type="entry name" value="MppA"/>
    <property type="match status" value="1"/>
</dbReference>
<feature type="signal peptide" evidence="9">
    <location>
        <begin position="1"/>
        <end position="23"/>
    </location>
</feature>
<dbReference type="GO" id="GO:0030288">
    <property type="term" value="C:outer membrane-bounded periplasmic space"/>
    <property type="evidence" value="ECO:0007669"/>
    <property type="project" value="UniProtKB-ARBA"/>
</dbReference>
<evidence type="ECO:0000256" key="1">
    <source>
        <dbReference type="ARBA" id="ARBA00004193"/>
    </source>
</evidence>
<protein>
    <submittedName>
        <fullName evidence="11">Peptide ABC transporter substrate-binding protein</fullName>
    </submittedName>
</protein>
<accession>A0A6M0P2R4</accession>
<dbReference type="PANTHER" id="PTHR30290">
    <property type="entry name" value="PERIPLASMIC BINDING COMPONENT OF ABC TRANSPORTER"/>
    <property type="match status" value="1"/>
</dbReference>
<dbReference type="SUPFAM" id="SSF53850">
    <property type="entry name" value="Periplasmic binding protein-like II"/>
    <property type="match status" value="1"/>
</dbReference>
<keyword evidence="4 9" id="KW-0732">Signal</keyword>
<keyword evidence="12" id="KW-1185">Reference proteome</keyword>
<name>A0A6M0P2R4_9BACI</name>
<dbReference type="FunFam" id="3.10.105.10:FF:000001">
    <property type="entry name" value="Oligopeptide ABC transporter, oligopeptide-binding protein"/>
    <property type="match status" value="1"/>
</dbReference>
<keyword evidence="3" id="KW-0813">Transport</keyword>
<dbReference type="InterPro" id="IPR030678">
    <property type="entry name" value="Peptide/Ni-bd"/>
</dbReference>
<dbReference type="GO" id="GO:0043190">
    <property type="term" value="C:ATP-binding cassette (ABC) transporter complex"/>
    <property type="evidence" value="ECO:0007669"/>
    <property type="project" value="InterPro"/>
</dbReference>
<feature type="compositionally biased region" description="Low complexity" evidence="8">
    <location>
        <begin position="28"/>
        <end position="43"/>
    </location>
</feature>
<evidence type="ECO:0000256" key="8">
    <source>
        <dbReference type="SAM" id="MobiDB-lite"/>
    </source>
</evidence>
<keyword evidence="7" id="KW-0449">Lipoprotein</keyword>
<gene>
    <name evidence="11" type="ORF">G4D61_02465</name>
</gene>
<evidence type="ECO:0000256" key="9">
    <source>
        <dbReference type="SAM" id="SignalP"/>
    </source>
</evidence>
<evidence type="ECO:0000259" key="10">
    <source>
        <dbReference type="Pfam" id="PF00496"/>
    </source>
</evidence>
<evidence type="ECO:0000256" key="3">
    <source>
        <dbReference type="ARBA" id="ARBA00022448"/>
    </source>
</evidence>
<dbReference type="EMBL" id="JAAIWK010000002">
    <property type="protein sequence ID" value="NEY18831.1"/>
    <property type="molecule type" value="Genomic_DNA"/>
</dbReference>
<evidence type="ECO:0000256" key="2">
    <source>
        <dbReference type="ARBA" id="ARBA00005695"/>
    </source>
</evidence>
<keyword evidence="6" id="KW-0564">Palmitate</keyword>
<evidence type="ECO:0000313" key="11">
    <source>
        <dbReference type="EMBL" id="NEY18831.1"/>
    </source>
</evidence>
<dbReference type="PANTHER" id="PTHR30290:SF10">
    <property type="entry name" value="PERIPLASMIC OLIGOPEPTIDE-BINDING PROTEIN-RELATED"/>
    <property type="match status" value="1"/>
</dbReference>
<feature type="chain" id="PRO_5039543307" evidence="9">
    <location>
        <begin position="24"/>
        <end position="554"/>
    </location>
</feature>
<comment type="similarity">
    <text evidence="2">Belongs to the bacterial solute-binding protein 5 family.</text>
</comment>
<dbReference type="Proteomes" id="UP000476934">
    <property type="component" value="Unassembled WGS sequence"/>
</dbReference>
<evidence type="ECO:0000256" key="4">
    <source>
        <dbReference type="ARBA" id="ARBA00022729"/>
    </source>
</evidence>
<sequence>MSRTKARFTALLSLTAVLSLGLAACGGNSSSDSSSSTSSKSTKQVLNITEKDTIPTMDSTMNEDIVSSTVMDQVFEGLLRLDKNDQPAPGIAKEMPKTNKAQTVYTFKLRDAKWSNGDPVTANDFVYAWRKAIDPKQASPYGPYLMDGVIKNATAITNKKMKPDQLGIKALDDKTVQVTLEKATPYFETLITSSTFLPQNQKYVESKGKDYATSSDNLIYDGPFVLTKWNGTSDSWTYKKNNSYWDAKSVKLSQINVNVVKDASTGVNLYNTGKLDRTLLNGEQALQMKSKSDYTTYLSPSTYYLDFNQKNSALSNVNIRKALSLAFDKKGITDSIAADGAIPLDGFIPANFVKDPKTGKDFRAENGKLNAYNKAEAQKYWKKGLKEIGKSSLTLRYLGDDTDVAKKLGEYMQNQLQTNLPGLKLQVSQVPFKIRLERWDKGDYDIVMSGWNPDYTDPYTFMSLFLSDSPENHSSYASKEYDKLINDAETTLATDPEKRWAAIQKAEKLLVQQDAAVAPVYQKGWAFLQQPYVKGVVKNASGTDFTYKWAYIQK</sequence>
<dbReference type="CDD" id="cd08504">
    <property type="entry name" value="PBP2_OppA"/>
    <property type="match status" value="1"/>
</dbReference>
<evidence type="ECO:0000313" key="12">
    <source>
        <dbReference type="Proteomes" id="UP000476934"/>
    </source>
</evidence>
<dbReference type="PROSITE" id="PS51257">
    <property type="entry name" value="PROKAR_LIPOPROTEIN"/>
    <property type="match status" value="1"/>
</dbReference>
<dbReference type="Gene3D" id="3.10.105.10">
    <property type="entry name" value="Dipeptide-binding Protein, Domain 3"/>
    <property type="match status" value="1"/>
</dbReference>
<dbReference type="RefSeq" id="WP_025727505.1">
    <property type="nucleotide sequence ID" value="NZ_JAAIWK010000002.1"/>
</dbReference>
<reference evidence="11 12" key="1">
    <citation type="submission" date="2020-02" db="EMBL/GenBank/DDBJ databases">
        <authorList>
            <person name="Feng H."/>
        </authorList>
    </citation>
    <scope>NUCLEOTIDE SEQUENCE [LARGE SCALE GENOMIC DNA]</scope>
    <source>
        <strain evidence="11 12">Gsoil 114</strain>
    </source>
</reference>
<keyword evidence="5" id="KW-0653">Protein transport</keyword>